<evidence type="ECO:0000313" key="2">
    <source>
        <dbReference type="Proteomes" id="UP000075442"/>
    </source>
</evidence>
<dbReference type="EMBL" id="LROU01000112">
    <property type="protein sequence ID" value="KYF34880.1"/>
    <property type="molecule type" value="Genomic_DNA"/>
</dbReference>
<sequence length="42" mass="5059">MNVKKLIKKFEERKTIIGNFQGYAVWWEDVKEIFEQLDEPGT</sequence>
<dbReference type="PATRIC" id="fig|28037.235.peg.1353"/>
<dbReference type="AlphaFoldDB" id="A0A150NNH1"/>
<evidence type="ECO:0000313" key="1">
    <source>
        <dbReference type="EMBL" id="KYF34880.1"/>
    </source>
</evidence>
<proteinExistence type="predicted"/>
<protein>
    <submittedName>
        <fullName evidence="1">Uncharacterized protein</fullName>
    </submittedName>
</protein>
<dbReference type="Proteomes" id="UP000075442">
    <property type="component" value="Unassembled WGS sequence"/>
</dbReference>
<gene>
    <name evidence="1" type="ORF">SMIM3I_00176</name>
</gene>
<comment type="caution">
    <text evidence="1">The sequence shown here is derived from an EMBL/GenBank/DDBJ whole genome shotgun (WGS) entry which is preliminary data.</text>
</comment>
<reference evidence="1 2" key="1">
    <citation type="submission" date="2016-01" db="EMBL/GenBank/DDBJ databases">
        <title>Highly variable Streptococcus oralis 1 are common among viridans streptococci isolated from primates.</title>
        <authorList>
            <person name="Denapaite D."/>
            <person name="Rieger M."/>
            <person name="Koendgen S."/>
            <person name="Brueckner R."/>
            <person name="Ochigava I."/>
            <person name="Kappeler P."/>
            <person name="Maetz-Rensing K."/>
            <person name="Leendertz F."/>
        </authorList>
    </citation>
    <scope>NUCLEOTIDE SEQUENCE [LARGE SCALE GENOMIC DNA]</scope>
    <source>
        <strain evidence="1 2">M3-1</strain>
    </source>
</reference>
<name>A0A150NNH1_STRMT</name>
<organism evidence="1 2">
    <name type="scientific">Streptococcus mitis</name>
    <dbReference type="NCBI Taxonomy" id="28037"/>
    <lineage>
        <taxon>Bacteria</taxon>
        <taxon>Bacillati</taxon>
        <taxon>Bacillota</taxon>
        <taxon>Bacilli</taxon>
        <taxon>Lactobacillales</taxon>
        <taxon>Streptococcaceae</taxon>
        <taxon>Streptococcus</taxon>
        <taxon>Streptococcus mitis group</taxon>
    </lineage>
</organism>
<accession>A0A150NNH1</accession>